<organism evidence="1 2">
    <name type="scientific">Ancylostoma ceylanicum</name>
    <dbReference type="NCBI Taxonomy" id="53326"/>
    <lineage>
        <taxon>Eukaryota</taxon>
        <taxon>Metazoa</taxon>
        <taxon>Ecdysozoa</taxon>
        <taxon>Nematoda</taxon>
        <taxon>Chromadorea</taxon>
        <taxon>Rhabditida</taxon>
        <taxon>Rhabditina</taxon>
        <taxon>Rhabditomorpha</taxon>
        <taxon>Strongyloidea</taxon>
        <taxon>Ancylostomatidae</taxon>
        <taxon>Ancylostomatinae</taxon>
        <taxon>Ancylostoma</taxon>
    </lineage>
</organism>
<name>A0A016SIG4_9BILA</name>
<keyword evidence="2" id="KW-1185">Reference proteome</keyword>
<evidence type="ECO:0000313" key="1">
    <source>
        <dbReference type="EMBL" id="EYB90111.1"/>
    </source>
</evidence>
<evidence type="ECO:0000313" key="2">
    <source>
        <dbReference type="Proteomes" id="UP000024635"/>
    </source>
</evidence>
<reference evidence="2" key="1">
    <citation type="journal article" date="2015" name="Nat. Genet.">
        <title>The genome and transcriptome of the zoonotic hookworm Ancylostoma ceylanicum identify infection-specific gene families.</title>
        <authorList>
            <person name="Schwarz E.M."/>
            <person name="Hu Y."/>
            <person name="Antoshechkin I."/>
            <person name="Miller M.M."/>
            <person name="Sternberg P.W."/>
            <person name="Aroian R.V."/>
        </authorList>
    </citation>
    <scope>NUCLEOTIDE SEQUENCE</scope>
    <source>
        <strain evidence="2">HY135</strain>
    </source>
</reference>
<accession>A0A016SIG4</accession>
<dbReference type="EMBL" id="JARK01001559">
    <property type="protein sequence ID" value="EYB90111.1"/>
    <property type="molecule type" value="Genomic_DNA"/>
</dbReference>
<protein>
    <submittedName>
        <fullName evidence="1">Uncharacterized protein</fullName>
    </submittedName>
</protein>
<comment type="caution">
    <text evidence="1">The sequence shown here is derived from an EMBL/GenBank/DDBJ whole genome shotgun (WGS) entry which is preliminary data.</text>
</comment>
<dbReference type="Proteomes" id="UP000024635">
    <property type="component" value="Unassembled WGS sequence"/>
</dbReference>
<dbReference type="AlphaFoldDB" id="A0A016SIG4"/>
<proteinExistence type="predicted"/>
<gene>
    <name evidence="1" type="primary">Acey_s0223.g2661</name>
    <name evidence="1" type="ORF">Y032_0223g2661</name>
</gene>
<sequence length="73" mass="8151">MPSRPGRKGVELLIRVRKQSVLSFPYSKKNTSAQQYKKKCRDNSVGVAIVPSSPSLSERILLLPEVQKLPSPM</sequence>